<dbReference type="SUPFAM" id="SSF46689">
    <property type="entry name" value="Homeodomain-like"/>
    <property type="match status" value="1"/>
</dbReference>
<reference evidence="2" key="2">
    <citation type="submission" date="2012-02" db="EMBL/GenBank/DDBJ databases">
        <title>Complete genome sequence of Blastococcus saxobsidens strain DD2.</title>
        <authorList>
            <person name="Genoscope."/>
        </authorList>
    </citation>
    <scope>NUCLEOTIDE SEQUENCE [LARGE SCALE GENOMIC DNA]</scope>
    <source>
        <strain evidence="2">DD2</strain>
    </source>
</reference>
<dbReference type="InterPro" id="IPR009057">
    <property type="entry name" value="Homeodomain-like_sf"/>
</dbReference>
<reference evidence="1 2" key="1">
    <citation type="journal article" date="2012" name="J. Bacteriol.">
        <title>Genome Sequence of Blastococcus saxobsidens DD2, a Stone-Inhabiting Bacterium.</title>
        <authorList>
            <person name="Chouaia B."/>
            <person name="Crotti E."/>
            <person name="Brusetti L."/>
            <person name="Daffonchio D."/>
            <person name="Essoussi I."/>
            <person name="Nouioui I."/>
            <person name="Sbissi I."/>
            <person name="Ghodhbane-Gtari F."/>
            <person name="Gtari M."/>
            <person name="Vacherie B."/>
            <person name="Barbe V."/>
            <person name="Medigue C."/>
            <person name="Gury J."/>
            <person name="Pujic P."/>
            <person name="Normand P."/>
        </authorList>
    </citation>
    <scope>NUCLEOTIDE SEQUENCE [LARGE SCALE GENOMIC DNA]</scope>
    <source>
        <strain evidence="1 2">DD2</strain>
    </source>
</reference>
<dbReference type="GO" id="GO:0004803">
    <property type="term" value="F:transposase activity"/>
    <property type="evidence" value="ECO:0007669"/>
    <property type="project" value="InterPro"/>
</dbReference>
<name>H6RKL9_BLASD</name>
<protein>
    <submittedName>
        <fullName evidence="1">Transposase</fullName>
    </submittedName>
</protein>
<sequence length="124" mass="14065">MSPRAERPRRRSFTAEYKLQILAEYEAAQPGERGALLRREGLYSSHLVEWRRARDTGALAGLEGRSRPARRTPEQVELERLRRDKAKVEAELARTKAALEVVGKAHALLELLSESADTDTRSKK</sequence>
<evidence type="ECO:0000313" key="2">
    <source>
        <dbReference type="Proteomes" id="UP000007517"/>
    </source>
</evidence>
<dbReference type="AlphaFoldDB" id="H6RKL9"/>
<dbReference type="EMBL" id="FO117623">
    <property type="protein sequence ID" value="CCG02438.1"/>
    <property type="molecule type" value="Genomic_DNA"/>
</dbReference>
<dbReference type="Pfam" id="PF01527">
    <property type="entry name" value="HTH_Tnp_1"/>
    <property type="match status" value="1"/>
</dbReference>
<evidence type="ECO:0000313" key="1">
    <source>
        <dbReference type="EMBL" id="CCG02438.1"/>
    </source>
</evidence>
<dbReference type="HOGENOM" id="CLU_117165_1_0_11"/>
<dbReference type="InterPro" id="IPR002514">
    <property type="entry name" value="Transposase_8"/>
</dbReference>
<dbReference type="eggNOG" id="COG2963">
    <property type="taxonomic scope" value="Bacteria"/>
</dbReference>
<gene>
    <name evidence="1" type="ordered locus">BLASA_1507</name>
</gene>
<dbReference type="KEGG" id="bsd:BLASA_1507"/>
<keyword evidence="2" id="KW-1185">Reference proteome</keyword>
<accession>H6RKL9</accession>
<dbReference type="GO" id="GO:0006313">
    <property type="term" value="P:DNA transposition"/>
    <property type="evidence" value="ECO:0007669"/>
    <property type="project" value="InterPro"/>
</dbReference>
<dbReference type="Proteomes" id="UP000007517">
    <property type="component" value="Chromosome"/>
</dbReference>
<proteinExistence type="predicted"/>
<dbReference type="STRING" id="1146883.BLASA_1507"/>
<organism evidence="1 2">
    <name type="scientific">Blastococcus saxobsidens (strain DD2)</name>
    <dbReference type="NCBI Taxonomy" id="1146883"/>
    <lineage>
        <taxon>Bacteria</taxon>
        <taxon>Bacillati</taxon>
        <taxon>Actinomycetota</taxon>
        <taxon>Actinomycetes</taxon>
        <taxon>Geodermatophilales</taxon>
        <taxon>Geodermatophilaceae</taxon>
        <taxon>Blastococcus</taxon>
    </lineage>
</organism>
<dbReference type="GO" id="GO:0003677">
    <property type="term" value="F:DNA binding"/>
    <property type="evidence" value="ECO:0007669"/>
    <property type="project" value="InterPro"/>
</dbReference>